<keyword evidence="1" id="KW-0812">Transmembrane</keyword>
<reference evidence="2" key="1">
    <citation type="journal article" date="2023" name="IScience">
        <title>Live-bearing cockroach genome reveals convergent evolutionary mechanisms linked to viviparity in insects and beyond.</title>
        <authorList>
            <person name="Fouks B."/>
            <person name="Harrison M.C."/>
            <person name="Mikhailova A.A."/>
            <person name="Marchal E."/>
            <person name="English S."/>
            <person name="Carruthers M."/>
            <person name="Jennings E.C."/>
            <person name="Chiamaka E.L."/>
            <person name="Frigard R.A."/>
            <person name="Pippel M."/>
            <person name="Attardo G.M."/>
            <person name="Benoit J.B."/>
            <person name="Bornberg-Bauer E."/>
            <person name="Tobe S.S."/>
        </authorList>
    </citation>
    <scope>NUCLEOTIDE SEQUENCE</scope>
    <source>
        <strain evidence="2">Stay&amp;Tobe</strain>
    </source>
</reference>
<dbReference type="AlphaFoldDB" id="A0AAD8AGI0"/>
<reference evidence="2" key="2">
    <citation type="submission" date="2023-05" db="EMBL/GenBank/DDBJ databases">
        <authorList>
            <person name="Fouks B."/>
        </authorList>
    </citation>
    <scope>NUCLEOTIDE SEQUENCE</scope>
    <source>
        <strain evidence="2">Stay&amp;Tobe</strain>
        <tissue evidence="2">Testes</tissue>
    </source>
</reference>
<evidence type="ECO:0000313" key="3">
    <source>
        <dbReference type="Proteomes" id="UP001233999"/>
    </source>
</evidence>
<feature type="transmembrane region" description="Helical" evidence="1">
    <location>
        <begin position="12"/>
        <end position="32"/>
    </location>
</feature>
<feature type="non-terminal residue" evidence="2">
    <location>
        <position position="1"/>
    </location>
</feature>
<comment type="caution">
    <text evidence="2">The sequence shown here is derived from an EMBL/GenBank/DDBJ whole genome shotgun (WGS) entry which is preliminary data.</text>
</comment>
<keyword evidence="3" id="KW-1185">Reference proteome</keyword>
<proteinExistence type="predicted"/>
<gene>
    <name evidence="2" type="ORF">L9F63_011157</name>
</gene>
<accession>A0AAD8AGI0</accession>
<dbReference type="EMBL" id="JASPKZ010001241">
    <property type="protein sequence ID" value="KAJ9598171.1"/>
    <property type="molecule type" value="Genomic_DNA"/>
</dbReference>
<sequence length="69" mass="8409">FESLNCEIQFIYNFYFEMDKISFLFILLFLVIKRNFQWWGCHFKALEHASILTNPMWRAAFFSLSLAFI</sequence>
<feature type="non-terminal residue" evidence="2">
    <location>
        <position position="69"/>
    </location>
</feature>
<evidence type="ECO:0000313" key="2">
    <source>
        <dbReference type="EMBL" id="KAJ9598171.1"/>
    </source>
</evidence>
<name>A0AAD8AGI0_DIPPU</name>
<dbReference type="Proteomes" id="UP001233999">
    <property type="component" value="Unassembled WGS sequence"/>
</dbReference>
<keyword evidence="1" id="KW-0472">Membrane</keyword>
<evidence type="ECO:0000256" key="1">
    <source>
        <dbReference type="SAM" id="Phobius"/>
    </source>
</evidence>
<organism evidence="2 3">
    <name type="scientific">Diploptera punctata</name>
    <name type="common">Pacific beetle cockroach</name>
    <dbReference type="NCBI Taxonomy" id="6984"/>
    <lineage>
        <taxon>Eukaryota</taxon>
        <taxon>Metazoa</taxon>
        <taxon>Ecdysozoa</taxon>
        <taxon>Arthropoda</taxon>
        <taxon>Hexapoda</taxon>
        <taxon>Insecta</taxon>
        <taxon>Pterygota</taxon>
        <taxon>Neoptera</taxon>
        <taxon>Polyneoptera</taxon>
        <taxon>Dictyoptera</taxon>
        <taxon>Blattodea</taxon>
        <taxon>Blaberoidea</taxon>
        <taxon>Blaberidae</taxon>
        <taxon>Diplopterinae</taxon>
        <taxon>Diploptera</taxon>
    </lineage>
</organism>
<protein>
    <submittedName>
        <fullName evidence="2">Uncharacterized protein</fullName>
    </submittedName>
</protein>
<keyword evidence="1" id="KW-1133">Transmembrane helix</keyword>